<feature type="compositionally biased region" description="Basic and acidic residues" evidence="1">
    <location>
        <begin position="73"/>
        <end position="82"/>
    </location>
</feature>
<dbReference type="EMBL" id="QUSW01000006">
    <property type="protein sequence ID" value="RQP22841.1"/>
    <property type="molecule type" value="Genomic_DNA"/>
</dbReference>
<gene>
    <name evidence="2" type="ORF">DZC73_21375</name>
</gene>
<reference evidence="2 3" key="2">
    <citation type="submission" date="2018-12" db="EMBL/GenBank/DDBJ databases">
        <title>Rhizobacter gummiphilus sp. nov., a rubber-degrading bacterium isolated from the soil of a botanical garden in Japan.</title>
        <authorList>
            <person name="Shunsuke S.S."/>
        </authorList>
    </citation>
    <scope>NUCLEOTIDE SEQUENCE [LARGE SCALE GENOMIC DNA]</scope>
    <source>
        <strain evidence="2 3">S-16</strain>
    </source>
</reference>
<reference evidence="2 3" key="1">
    <citation type="submission" date="2018-08" db="EMBL/GenBank/DDBJ databases">
        <authorList>
            <person name="Khan S.A."/>
            <person name="Jeon C.O."/>
            <person name="Chun B.H."/>
            <person name="Jeong S.E."/>
        </authorList>
    </citation>
    <scope>NUCLEOTIDE SEQUENCE [LARGE SCALE GENOMIC DNA]</scope>
    <source>
        <strain evidence="2 3">S-16</strain>
    </source>
</reference>
<dbReference type="Proteomes" id="UP000267464">
    <property type="component" value="Unassembled WGS sequence"/>
</dbReference>
<proteinExistence type="predicted"/>
<evidence type="ECO:0000256" key="1">
    <source>
        <dbReference type="SAM" id="MobiDB-lite"/>
    </source>
</evidence>
<dbReference type="AlphaFoldDB" id="A0A3N7HQ06"/>
<evidence type="ECO:0000313" key="3">
    <source>
        <dbReference type="Proteomes" id="UP000267464"/>
    </source>
</evidence>
<keyword evidence="3" id="KW-1185">Reference proteome</keyword>
<protein>
    <submittedName>
        <fullName evidence="2">Uncharacterized protein</fullName>
    </submittedName>
</protein>
<evidence type="ECO:0000313" key="2">
    <source>
        <dbReference type="EMBL" id="RQP22841.1"/>
    </source>
</evidence>
<feature type="region of interest" description="Disordered" evidence="1">
    <location>
        <begin position="29"/>
        <end position="82"/>
    </location>
</feature>
<organism evidence="2 3">
    <name type="scientific">Piscinibacter terrae</name>
    <dbReference type="NCBI Taxonomy" id="2496871"/>
    <lineage>
        <taxon>Bacteria</taxon>
        <taxon>Pseudomonadati</taxon>
        <taxon>Pseudomonadota</taxon>
        <taxon>Betaproteobacteria</taxon>
        <taxon>Burkholderiales</taxon>
        <taxon>Sphaerotilaceae</taxon>
        <taxon>Piscinibacter</taxon>
    </lineage>
</organism>
<accession>A0A3N7HQ06</accession>
<dbReference type="RefSeq" id="WP_124542419.1">
    <property type="nucleotide sequence ID" value="NZ_QUSW01000006.1"/>
</dbReference>
<sequence>MLNRLVSTALVGLAIGTLYSLNKQWQDKRKLSADASPAKHPREQVWEGEGGALPVTGAQLGPDPAVTQTSAQKQDEAEGIVH</sequence>
<name>A0A3N7HQ06_9BURK</name>
<comment type="caution">
    <text evidence="2">The sequence shown here is derived from an EMBL/GenBank/DDBJ whole genome shotgun (WGS) entry which is preliminary data.</text>
</comment>